<dbReference type="Proteomes" id="UP001206878">
    <property type="component" value="Unassembled WGS sequence"/>
</dbReference>
<dbReference type="GO" id="GO:0008448">
    <property type="term" value="F:N-acetylglucosamine-6-phosphate deacetylase activity"/>
    <property type="evidence" value="ECO:0007669"/>
    <property type="project" value="UniProtKB-EC"/>
</dbReference>
<dbReference type="EC" id="3.5.1.25" evidence="1"/>
<evidence type="ECO:0000313" key="1">
    <source>
        <dbReference type="EMBL" id="MCR6679786.1"/>
    </source>
</evidence>
<dbReference type="AlphaFoldDB" id="A0AAW5N391"/>
<feature type="non-terminal residue" evidence="1">
    <location>
        <position position="78"/>
    </location>
</feature>
<dbReference type="Gene3D" id="3.20.20.140">
    <property type="entry name" value="Metal-dependent hydrolases"/>
    <property type="match status" value="1"/>
</dbReference>
<gene>
    <name evidence="1" type="primary">nagA</name>
    <name evidence="1" type="ORF">NVV43_30825</name>
</gene>
<evidence type="ECO:0000313" key="2">
    <source>
        <dbReference type="Proteomes" id="UP001206878"/>
    </source>
</evidence>
<accession>A0AAW5N391</accession>
<dbReference type="SUPFAM" id="SSF51338">
    <property type="entry name" value="Composite domain of metallo-dependent hydrolases"/>
    <property type="match status" value="1"/>
</dbReference>
<sequence length="78" mass="8328">TQGRFFTGHVFVDVHAVVIAVGLIKCVCPVAELPPEIEHRSLNGAILSHGFIDVQLIGCGGVQLKDTDEAFSVVTLEI</sequence>
<reference evidence="1" key="1">
    <citation type="submission" date="2022-07" db="EMBL/GenBank/DDBJ databases">
        <title>Diversity of ethanolamine utilization by human commensal Escherichia coli.</title>
        <authorList>
            <person name="Jubelin G."/>
        </authorList>
    </citation>
    <scope>NUCLEOTIDE SEQUENCE</scope>
    <source>
        <strain evidence="1">S1</strain>
    </source>
</reference>
<keyword evidence="1" id="KW-0378">Hydrolase</keyword>
<proteinExistence type="predicted"/>
<protein>
    <submittedName>
        <fullName evidence="1">N-acetylglucosamine-6-phosphate deacetylase</fullName>
        <ecNumber evidence="1">3.5.1.25</ecNumber>
    </submittedName>
</protein>
<dbReference type="InterPro" id="IPR011059">
    <property type="entry name" value="Metal-dep_hydrolase_composite"/>
</dbReference>
<name>A0AAW5N391_9ESCH</name>
<organism evidence="1 2">
    <name type="scientific">Escherichia marmotae</name>
    <dbReference type="NCBI Taxonomy" id="1499973"/>
    <lineage>
        <taxon>Bacteria</taxon>
        <taxon>Pseudomonadati</taxon>
        <taxon>Pseudomonadota</taxon>
        <taxon>Gammaproteobacteria</taxon>
        <taxon>Enterobacterales</taxon>
        <taxon>Enterobacteriaceae</taxon>
        <taxon>Escherichia</taxon>
    </lineage>
</organism>
<dbReference type="Gene3D" id="2.30.40.10">
    <property type="entry name" value="Urease, subunit C, domain 1"/>
    <property type="match status" value="1"/>
</dbReference>
<feature type="non-terminal residue" evidence="1">
    <location>
        <position position="1"/>
    </location>
</feature>
<comment type="caution">
    <text evidence="1">The sequence shown here is derived from an EMBL/GenBank/DDBJ whole genome shotgun (WGS) entry which is preliminary data.</text>
</comment>
<dbReference type="EMBL" id="JANPXH010001772">
    <property type="protein sequence ID" value="MCR6679786.1"/>
    <property type="molecule type" value="Genomic_DNA"/>
</dbReference>
<dbReference type="Pfam" id="PF22643">
    <property type="entry name" value="NagA_N"/>
    <property type="match status" value="1"/>
</dbReference>